<sequence>VRLHNAIEGGTQLSRALETLTGALFQRPPLIAAVKRQLRVRTIYESKMIEYDPERRLGKCHLLWGQDHASRCSSI</sequence>
<comment type="caution">
    <text evidence="1">The sequence shown here is derived from an EMBL/GenBank/DDBJ whole genome shotgun (WGS) entry which is preliminary data.</text>
</comment>
<dbReference type="GO" id="GO:0001522">
    <property type="term" value="P:pseudouridine synthesis"/>
    <property type="evidence" value="ECO:0007669"/>
    <property type="project" value="InterPro"/>
</dbReference>
<dbReference type="InterPro" id="IPR004802">
    <property type="entry name" value="tRNA_PsdUridine_synth_B_fam"/>
</dbReference>
<gene>
    <name evidence="1" type="ORF">CK820_G0050669</name>
</gene>
<dbReference type="Gene3D" id="3.30.2350.10">
    <property type="entry name" value="Pseudouridine synthase"/>
    <property type="match status" value="1"/>
</dbReference>
<dbReference type="EMBL" id="NBAG03000519">
    <property type="protein sequence ID" value="PNI17789.1"/>
    <property type="molecule type" value="Genomic_DNA"/>
</dbReference>
<dbReference type="GO" id="GO:0006396">
    <property type="term" value="P:RNA processing"/>
    <property type="evidence" value="ECO:0007669"/>
    <property type="project" value="InterPro"/>
</dbReference>
<name>A0A2J8J4U7_PANTR</name>
<dbReference type="PANTHER" id="PTHR23127">
    <property type="entry name" value="CENTROMERE/MICROTUBULE BINDING PROTEIN CBF5"/>
    <property type="match status" value="1"/>
</dbReference>
<dbReference type="Proteomes" id="UP000236370">
    <property type="component" value="Unassembled WGS sequence"/>
</dbReference>
<dbReference type="GO" id="GO:0009982">
    <property type="term" value="F:pseudouridine synthase activity"/>
    <property type="evidence" value="ECO:0007669"/>
    <property type="project" value="InterPro"/>
</dbReference>
<evidence type="ECO:0000313" key="2">
    <source>
        <dbReference type="Proteomes" id="UP000236370"/>
    </source>
</evidence>
<accession>A0A2J8J4U7</accession>
<dbReference type="PANTHER" id="PTHR23127:SF0">
    <property type="entry name" value="H_ACA RIBONUCLEOPROTEIN COMPLEX SUBUNIT DKC1"/>
    <property type="match status" value="1"/>
</dbReference>
<protein>
    <submittedName>
        <fullName evidence="1">DKC1 isoform 6</fullName>
    </submittedName>
</protein>
<dbReference type="AlphaFoldDB" id="A0A2J8J4U7"/>
<evidence type="ECO:0000313" key="1">
    <source>
        <dbReference type="EMBL" id="PNI17789.1"/>
    </source>
</evidence>
<proteinExistence type="predicted"/>
<reference evidence="1 2" key="1">
    <citation type="submission" date="2017-12" db="EMBL/GenBank/DDBJ databases">
        <title>High-resolution comparative analysis of great ape genomes.</title>
        <authorList>
            <person name="Pollen A."/>
            <person name="Hastie A."/>
            <person name="Hormozdiari F."/>
            <person name="Dougherty M."/>
            <person name="Liu R."/>
            <person name="Chaisson M."/>
            <person name="Hoppe E."/>
            <person name="Hill C."/>
            <person name="Pang A."/>
            <person name="Hillier L."/>
            <person name="Baker C."/>
            <person name="Armstrong J."/>
            <person name="Shendure J."/>
            <person name="Paten B."/>
            <person name="Wilson R."/>
            <person name="Chao H."/>
            <person name="Schneider V."/>
            <person name="Ventura M."/>
            <person name="Kronenberg Z."/>
            <person name="Murali S."/>
            <person name="Gordon D."/>
            <person name="Cantsilieris S."/>
            <person name="Munson K."/>
            <person name="Nelson B."/>
            <person name="Raja A."/>
            <person name="Underwood J."/>
            <person name="Diekhans M."/>
            <person name="Fiddes I."/>
            <person name="Haussler D."/>
            <person name="Eichler E."/>
        </authorList>
    </citation>
    <scope>NUCLEOTIDE SEQUENCE [LARGE SCALE GENOMIC DNA]</scope>
    <source>
        <strain evidence="1">Yerkes chimp pedigree #C0471</strain>
    </source>
</reference>
<feature type="non-terminal residue" evidence="1">
    <location>
        <position position="1"/>
    </location>
</feature>
<dbReference type="SUPFAM" id="SSF55120">
    <property type="entry name" value="Pseudouridine synthase"/>
    <property type="match status" value="1"/>
</dbReference>
<dbReference type="GO" id="GO:0003723">
    <property type="term" value="F:RNA binding"/>
    <property type="evidence" value="ECO:0007669"/>
    <property type="project" value="InterPro"/>
</dbReference>
<organism evidence="1 2">
    <name type="scientific">Pan troglodytes</name>
    <name type="common">Chimpanzee</name>
    <dbReference type="NCBI Taxonomy" id="9598"/>
    <lineage>
        <taxon>Eukaryota</taxon>
        <taxon>Metazoa</taxon>
        <taxon>Chordata</taxon>
        <taxon>Craniata</taxon>
        <taxon>Vertebrata</taxon>
        <taxon>Euteleostomi</taxon>
        <taxon>Mammalia</taxon>
        <taxon>Eutheria</taxon>
        <taxon>Euarchontoglires</taxon>
        <taxon>Primates</taxon>
        <taxon>Haplorrhini</taxon>
        <taxon>Catarrhini</taxon>
        <taxon>Hominidae</taxon>
        <taxon>Pan</taxon>
    </lineage>
</organism>
<dbReference type="InterPro" id="IPR020103">
    <property type="entry name" value="PsdUridine_synth_cat_dom_sf"/>
</dbReference>